<evidence type="ECO:0000256" key="1">
    <source>
        <dbReference type="ARBA" id="ARBA00023157"/>
    </source>
</evidence>
<dbReference type="Gene3D" id="3.10.100.10">
    <property type="entry name" value="Mannose-Binding Protein A, subunit A"/>
    <property type="match status" value="4"/>
</dbReference>
<dbReference type="SMART" id="SM00034">
    <property type="entry name" value="CLECT"/>
    <property type="match status" value="4"/>
</dbReference>
<dbReference type="InterPro" id="IPR001304">
    <property type="entry name" value="C-type_lectin-like"/>
</dbReference>
<proteinExistence type="predicted"/>
<dbReference type="PROSITE" id="PS50041">
    <property type="entry name" value="C_TYPE_LECTIN_2"/>
    <property type="match status" value="4"/>
</dbReference>
<evidence type="ECO:0000259" key="2">
    <source>
        <dbReference type="PROSITE" id="PS50041"/>
    </source>
</evidence>
<accession>A0A834FT71</accession>
<comment type="caution">
    <text evidence="3">The sequence shown here is derived from an EMBL/GenBank/DDBJ whole genome shotgun (WGS) entry which is preliminary data.</text>
</comment>
<organism evidence="3 4">
    <name type="scientific">Oryzias melastigma</name>
    <name type="common">Marine medaka</name>
    <dbReference type="NCBI Taxonomy" id="30732"/>
    <lineage>
        <taxon>Eukaryota</taxon>
        <taxon>Metazoa</taxon>
        <taxon>Chordata</taxon>
        <taxon>Craniata</taxon>
        <taxon>Vertebrata</taxon>
        <taxon>Euteleostomi</taxon>
        <taxon>Actinopterygii</taxon>
        <taxon>Neopterygii</taxon>
        <taxon>Teleostei</taxon>
        <taxon>Neoteleostei</taxon>
        <taxon>Acanthomorphata</taxon>
        <taxon>Ovalentaria</taxon>
        <taxon>Atherinomorphae</taxon>
        <taxon>Beloniformes</taxon>
        <taxon>Adrianichthyidae</taxon>
        <taxon>Oryziinae</taxon>
        <taxon>Oryzias</taxon>
    </lineage>
</organism>
<name>A0A834FT71_ORYME</name>
<dbReference type="EMBL" id="WKFB01000015">
    <property type="protein sequence ID" value="KAF6739007.1"/>
    <property type="molecule type" value="Genomic_DNA"/>
</dbReference>
<dbReference type="PANTHER" id="PTHR45784">
    <property type="entry name" value="C-TYPE LECTIN DOMAIN FAMILY 20 MEMBER A-RELATED"/>
    <property type="match status" value="1"/>
</dbReference>
<dbReference type="Proteomes" id="UP000646548">
    <property type="component" value="Unassembled WGS sequence"/>
</dbReference>
<evidence type="ECO:0000313" key="4">
    <source>
        <dbReference type="Proteomes" id="UP000646548"/>
    </source>
</evidence>
<dbReference type="SUPFAM" id="SSF56436">
    <property type="entry name" value="C-type lectin-like"/>
    <property type="match status" value="4"/>
</dbReference>
<sequence>MCEIFLLSSCLLFHQYHFVDQRLNWTEAQTYCRQKYTDLATIETSEDMHKLMETVSSAGYKSGFWIGLYIEINWRWSDGFSGSFTGNSYETSVNPSNCLSDQICMVVYWHYEHHHWSDSNCSSLFPFVCYNGTQQNPDYVFVNERMNWSSAQRYCRQNFTDLVTLRNETDWTKLYSVTPIEQNVWIGLYRDSNISWSDGSNFSFSQKPTSSSLQPGVTSARCSYQYAQNENDWYLYPCEYRYPFVCYIFILSSCLLTRQYHYVGQSLNWTEAQTYCRQKYTDLATIETSEEMDKVMNIVSSAGYSSYFWTGLYSSINWRWSDGFKGSYYSSFNYNYNYWSSEDSFNSRGDQICMIVYWHSQHHHWSESSCSSLFPFVCYTGTQQNPEYVFVNERMNWSSAQRYCRQNFTDLATLRNETDWMKLYSVTPIEQNVWFGLNRDSNISWSDRSNFFFYQKPTNLLLWPGVFSARCGNQYVNNTNYWYLSPCENRNPFVCYGPPKAQIQKSVVKLRLKVENSDILNDAAVKEKLLEKLQEKLKENGVTGVKLKWRETTDGKVFNQEEKKKTET</sequence>
<dbReference type="Pfam" id="PF00059">
    <property type="entry name" value="Lectin_C"/>
    <property type="match status" value="4"/>
</dbReference>
<dbReference type="AlphaFoldDB" id="A0A834FT71"/>
<dbReference type="InterPro" id="IPR016186">
    <property type="entry name" value="C-type_lectin-like/link_sf"/>
</dbReference>
<feature type="domain" description="C-type lectin" evidence="2">
    <location>
        <begin position="16"/>
        <end position="130"/>
    </location>
</feature>
<dbReference type="InterPro" id="IPR016187">
    <property type="entry name" value="CTDL_fold"/>
</dbReference>
<reference evidence="3" key="1">
    <citation type="journal article" name="BMC Genomics">
        <title>Long-read sequencing and de novo genome assembly of marine medaka (Oryzias melastigma).</title>
        <authorList>
            <person name="Liang P."/>
            <person name="Saqib H.S.A."/>
            <person name="Ni X."/>
            <person name="Shen Y."/>
        </authorList>
    </citation>
    <scope>NUCLEOTIDE SEQUENCE</scope>
    <source>
        <strain evidence="3">Bigg-433</strain>
    </source>
</reference>
<keyword evidence="1" id="KW-1015">Disulfide bond</keyword>
<keyword evidence="3" id="KW-0675">Receptor</keyword>
<dbReference type="PANTHER" id="PTHR45784:SF3">
    <property type="entry name" value="C-TYPE LECTIN DOMAIN FAMILY 4 MEMBER K-LIKE-RELATED"/>
    <property type="match status" value="1"/>
</dbReference>
<dbReference type="InterPro" id="IPR018378">
    <property type="entry name" value="C-type_lectin_CS"/>
</dbReference>
<protein>
    <submittedName>
        <fullName evidence="3">Macrophage mannose receptor 1</fullName>
    </submittedName>
</protein>
<feature type="domain" description="C-type lectin" evidence="2">
    <location>
        <begin position="260"/>
        <end position="379"/>
    </location>
</feature>
<evidence type="ECO:0000313" key="3">
    <source>
        <dbReference type="EMBL" id="KAF6739007.1"/>
    </source>
</evidence>
<dbReference type="PROSITE" id="PS00615">
    <property type="entry name" value="C_TYPE_LECTIN_1"/>
    <property type="match status" value="1"/>
</dbReference>
<feature type="domain" description="C-type lectin" evidence="2">
    <location>
        <begin position="139"/>
        <end position="247"/>
    </location>
</feature>
<gene>
    <name evidence="3" type="ORF">FQA47_001356</name>
</gene>
<feature type="domain" description="C-type lectin" evidence="2">
    <location>
        <begin position="388"/>
        <end position="496"/>
    </location>
</feature>